<feature type="domain" description="Zinc finger DksA/TraR C4-type" evidence="5">
    <location>
        <begin position="33"/>
        <end position="65"/>
    </location>
</feature>
<dbReference type="AlphaFoldDB" id="A0A323UHH9"/>
<evidence type="ECO:0000256" key="2">
    <source>
        <dbReference type="ARBA" id="ARBA00022771"/>
    </source>
</evidence>
<feature type="zinc finger region" description="dksA C4-type" evidence="4">
    <location>
        <begin position="35"/>
        <end position="59"/>
    </location>
</feature>
<dbReference type="Gene3D" id="1.20.120.910">
    <property type="entry name" value="DksA, coiled-coil domain"/>
    <property type="match status" value="1"/>
</dbReference>
<evidence type="ECO:0000259" key="5">
    <source>
        <dbReference type="Pfam" id="PF01258"/>
    </source>
</evidence>
<dbReference type="Proteomes" id="UP000248134">
    <property type="component" value="Unassembled WGS sequence"/>
</dbReference>
<dbReference type="Pfam" id="PF01258">
    <property type="entry name" value="zf-dskA_traR"/>
    <property type="match status" value="1"/>
</dbReference>
<dbReference type="SUPFAM" id="SSF57716">
    <property type="entry name" value="Glucocorticoid receptor-like (DNA-binding domain)"/>
    <property type="match status" value="1"/>
</dbReference>
<keyword evidence="1" id="KW-0479">Metal-binding</keyword>
<dbReference type="InterPro" id="IPR012783">
    <property type="entry name" value="Znf_C4_TraR"/>
</dbReference>
<dbReference type="PANTHER" id="PTHR38777">
    <property type="entry name" value="FELS-2 PROPHAGE PROTEIN"/>
    <property type="match status" value="1"/>
</dbReference>
<gene>
    <name evidence="6" type="ORF">DNX69_10780</name>
</gene>
<comment type="caution">
    <text evidence="6">The sequence shown here is derived from an EMBL/GenBank/DDBJ whole genome shotgun (WGS) entry which is preliminary data.</text>
</comment>
<accession>A0A323UHH9</accession>
<evidence type="ECO:0000313" key="7">
    <source>
        <dbReference type="Proteomes" id="UP000248134"/>
    </source>
</evidence>
<dbReference type="OrthoDB" id="962301at2"/>
<evidence type="ECO:0000256" key="4">
    <source>
        <dbReference type="PROSITE-ProRule" id="PRU00510"/>
    </source>
</evidence>
<evidence type="ECO:0000256" key="1">
    <source>
        <dbReference type="ARBA" id="ARBA00022723"/>
    </source>
</evidence>
<dbReference type="EMBL" id="QKQS01000013">
    <property type="protein sequence ID" value="PZA12452.1"/>
    <property type="molecule type" value="Genomic_DNA"/>
</dbReference>
<name>A0A323UHH9_RHOPL</name>
<organism evidence="6 7">
    <name type="scientific">Rhodopseudomonas palustris</name>
    <dbReference type="NCBI Taxonomy" id="1076"/>
    <lineage>
        <taxon>Bacteria</taxon>
        <taxon>Pseudomonadati</taxon>
        <taxon>Pseudomonadota</taxon>
        <taxon>Alphaproteobacteria</taxon>
        <taxon>Hyphomicrobiales</taxon>
        <taxon>Nitrobacteraceae</taxon>
        <taxon>Rhodopseudomonas</taxon>
    </lineage>
</organism>
<sequence>MMDQFDEAQALEERERDECIARATARRKGPGATHCVVCGEPIDEARREAMPSAIRCVECQDRRERWARVHRGR</sequence>
<dbReference type="PROSITE" id="PS51128">
    <property type="entry name" value="ZF_DKSA_2"/>
    <property type="match status" value="1"/>
</dbReference>
<dbReference type="PANTHER" id="PTHR38777:SF1">
    <property type="entry name" value="DNAK SUPPRESSOR PROTEIN"/>
    <property type="match status" value="1"/>
</dbReference>
<evidence type="ECO:0000256" key="3">
    <source>
        <dbReference type="ARBA" id="ARBA00022833"/>
    </source>
</evidence>
<protein>
    <submittedName>
        <fullName evidence="6">TraR/DksA family transcriptional regulator</fullName>
    </submittedName>
</protein>
<dbReference type="GO" id="GO:0008270">
    <property type="term" value="F:zinc ion binding"/>
    <property type="evidence" value="ECO:0007669"/>
    <property type="project" value="UniProtKB-KW"/>
</dbReference>
<keyword evidence="2" id="KW-0863">Zinc-finger</keyword>
<proteinExistence type="predicted"/>
<evidence type="ECO:0000313" key="6">
    <source>
        <dbReference type="EMBL" id="PZA12452.1"/>
    </source>
</evidence>
<reference evidence="6 7" key="1">
    <citation type="submission" date="2018-06" db="EMBL/GenBank/DDBJ databases">
        <title>Draft Whole-Genome Sequence of the purple photosynthetic bacterium Rhodospeudomonas palustris XCP.</title>
        <authorList>
            <person name="Rayyan A."/>
            <person name="Meyer T.E."/>
            <person name="Kyndt J.A."/>
        </authorList>
    </citation>
    <scope>NUCLEOTIDE SEQUENCE [LARGE SCALE GENOMIC DNA]</scope>
    <source>
        <strain evidence="6 7">XCP</strain>
    </source>
</reference>
<dbReference type="InterPro" id="IPR000962">
    <property type="entry name" value="Znf_DskA_TraR"/>
</dbReference>
<dbReference type="GO" id="GO:1900378">
    <property type="term" value="P:positive regulation of secondary metabolite biosynthetic process"/>
    <property type="evidence" value="ECO:0007669"/>
    <property type="project" value="TreeGrafter"/>
</dbReference>
<dbReference type="NCBIfam" id="TIGR02419">
    <property type="entry name" value="C4_traR_proteo"/>
    <property type="match status" value="1"/>
</dbReference>
<keyword evidence="3" id="KW-0862">Zinc</keyword>